<feature type="compositionally biased region" description="Pro residues" evidence="1">
    <location>
        <begin position="66"/>
        <end position="86"/>
    </location>
</feature>
<sequence>MLSPAASPPSSTANFASNSHLNFSPSSPPHQTGFSPQSPPNQTGFSPQSPPNRSDYPPVKRVPSIPRVPVPQSEKPPLPVQRPTPPSSINHDIDEPPRRQSTAAEQQHQQQQPQEEEDPLEDFIPDPEADHPAHEHENEPDLDGPGSAIEEASSEENNGPWTPPDIEPVAAPLNKLHYVCYQDHRAMPPAANRWHALPCMTCQKFDREVRHRCVFCCLRICAGCYQTLQKTPNRSLERLMDSLGESRA</sequence>
<protein>
    <submittedName>
        <fullName evidence="2">Uncharacterized protein</fullName>
    </submittedName>
</protein>
<organism evidence="2 3">
    <name type="scientific">Aspergillus taichungensis</name>
    <dbReference type="NCBI Taxonomy" id="482145"/>
    <lineage>
        <taxon>Eukaryota</taxon>
        <taxon>Fungi</taxon>
        <taxon>Dikarya</taxon>
        <taxon>Ascomycota</taxon>
        <taxon>Pezizomycotina</taxon>
        <taxon>Eurotiomycetes</taxon>
        <taxon>Eurotiomycetidae</taxon>
        <taxon>Eurotiales</taxon>
        <taxon>Aspergillaceae</taxon>
        <taxon>Aspergillus</taxon>
        <taxon>Aspergillus subgen. Circumdati</taxon>
    </lineage>
</organism>
<evidence type="ECO:0000256" key="1">
    <source>
        <dbReference type="SAM" id="MobiDB-lite"/>
    </source>
</evidence>
<accession>A0A2J5HZ19</accession>
<feature type="region of interest" description="Disordered" evidence="1">
    <location>
        <begin position="1"/>
        <end position="168"/>
    </location>
</feature>
<evidence type="ECO:0000313" key="3">
    <source>
        <dbReference type="Proteomes" id="UP000235023"/>
    </source>
</evidence>
<dbReference type="AlphaFoldDB" id="A0A2J5HZ19"/>
<feature type="compositionally biased region" description="Low complexity" evidence="1">
    <location>
        <begin position="1"/>
        <end position="19"/>
    </location>
</feature>
<proteinExistence type="predicted"/>
<dbReference type="OrthoDB" id="5425130at2759"/>
<name>A0A2J5HZ19_9EURO</name>
<feature type="compositionally biased region" description="Polar residues" evidence="1">
    <location>
        <begin position="20"/>
        <end position="47"/>
    </location>
</feature>
<dbReference type="Proteomes" id="UP000235023">
    <property type="component" value="Unassembled WGS sequence"/>
</dbReference>
<feature type="compositionally biased region" description="Acidic residues" evidence="1">
    <location>
        <begin position="114"/>
        <end position="127"/>
    </location>
</feature>
<reference evidence="3" key="1">
    <citation type="submission" date="2017-12" db="EMBL/GenBank/DDBJ databases">
        <authorList>
            <consortium name="DOE Joint Genome Institute"/>
            <person name="Mondo S.J."/>
            <person name="Kjaerbolling I."/>
            <person name="Vesth T.C."/>
            <person name="Frisvad J.C."/>
            <person name="Nybo J.L."/>
            <person name="Theobald S."/>
            <person name="Kuo A."/>
            <person name="Bowyer P."/>
            <person name="Matsuda Y."/>
            <person name="Lyhne E.K."/>
            <person name="Kogle M.E."/>
            <person name="Clum A."/>
            <person name="Lipzen A."/>
            <person name="Salamov A."/>
            <person name="Ngan C.Y."/>
            <person name="Daum C."/>
            <person name="Chiniquy J."/>
            <person name="Barry K."/>
            <person name="LaButti K."/>
            <person name="Haridas S."/>
            <person name="Simmons B.A."/>
            <person name="Magnuson J.K."/>
            <person name="Mortensen U.H."/>
            <person name="Larsen T.O."/>
            <person name="Grigoriev I.V."/>
            <person name="Baker S.E."/>
            <person name="Andersen M.R."/>
            <person name="Nordberg H.P."/>
            <person name="Cantor M.N."/>
            <person name="Hua S.X."/>
        </authorList>
    </citation>
    <scope>NUCLEOTIDE SEQUENCE [LARGE SCALE GENOMIC DNA]</scope>
    <source>
        <strain evidence="3">IBT 19404</strain>
    </source>
</reference>
<gene>
    <name evidence="2" type="ORF">BDW42DRAFT_165953</name>
</gene>
<evidence type="ECO:0000313" key="2">
    <source>
        <dbReference type="EMBL" id="PLN82723.1"/>
    </source>
</evidence>
<dbReference type="EMBL" id="KZ559524">
    <property type="protein sequence ID" value="PLN82723.1"/>
    <property type="molecule type" value="Genomic_DNA"/>
</dbReference>
<feature type="compositionally biased region" description="Basic and acidic residues" evidence="1">
    <location>
        <begin position="128"/>
        <end position="139"/>
    </location>
</feature>
<keyword evidence="3" id="KW-1185">Reference proteome</keyword>